<gene>
    <name evidence="1" type="ORF">SAMN05421852_1522</name>
</gene>
<dbReference type="Proteomes" id="UP000199545">
    <property type="component" value="Unassembled WGS sequence"/>
</dbReference>
<keyword evidence="2" id="KW-1185">Reference proteome</keyword>
<dbReference type="RefSeq" id="WP_093231796.1">
    <property type="nucleotide sequence ID" value="NZ_FORR01000052.1"/>
</dbReference>
<sequence>MLNLYYIYRPATREYLQYFDQSGPHTVWGHLLFAYPFISHKKAEKVAKEISRADRITTQVITIKEVGRNTIECAVEV</sequence>
<protein>
    <submittedName>
        <fullName evidence="1">Uncharacterized protein</fullName>
    </submittedName>
</protein>
<dbReference type="AlphaFoldDB" id="A0A1I3VI05"/>
<dbReference type="EMBL" id="FORR01000052">
    <property type="protein sequence ID" value="SFJ94623.1"/>
    <property type="molecule type" value="Genomic_DNA"/>
</dbReference>
<dbReference type="OrthoDB" id="2998537at2"/>
<accession>A0A1I3VI05</accession>
<evidence type="ECO:0000313" key="2">
    <source>
        <dbReference type="Proteomes" id="UP000199545"/>
    </source>
</evidence>
<reference evidence="1 2" key="1">
    <citation type="submission" date="2016-10" db="EMBL/GenBank/DDBJ databases">
        <authorList>
            <person name="de Groot N.N."/>
        </authorList>
    </citation>
    <scope>NUCLEOTIDE SEQUENCE [LARGE SCALE GENOMIC DNA]</scope>
    <source>
        <strain evidence="1 2">DSM 44778</strain>
    </source>
</reference>
<name>A0A1I3VI05_9BACL</name>
<proteinExistence type="predicted"/>
<evidence type="ECO:0000313" key="1">
    <source>
        <dbReference type="EMBL" id="SFJ94623.1"/>
    </source>
</evidence>
<organism evidence="1 2">
    <name type="scientific">Thermoflavimicrobium dichotomicum</name>
    <dbReference type="NCBI Taxonomy" id="46223"/>
    <lineage>
        <taxon>Bacteria</taxon>
        <taxon>Bacillati</taxon>
        <taxon>Bacillota</taxon>
        <taxon>Bacilli</taxon>
        <taxon>Bacillales</taxon>
        <taxon>Thermoactinomycetaceae</taxon>
        <taxon>Thermoflavimicrobium</taxon>
    </lineage>
</organism>